<evidence type="ECO:0000256" key="1">
    <source>
        <dbReference type="SAM" id="Phobius"/>
    </source>
</evidence>
<dbReference type="EMBL" id="MK500391">
    <property type="protein sequence ID" value="QBK88552.1"/>
    <property type="molecule type" value="Genomic_DNA"/>
</dbReference>
<evidence type="ECO:0000313" key="2">
    <source>
        <dbReference type="EMBL" id="QBK88552.1"/>
    </source>
</evidence>
<feature type="transmembrane region" description="Helical" evidence="1">
    <location>
        <begin position="100"/>
        <end position="118"/>
    </location>
</feature>
<gene>
    <name evidence="2" type="ORF">LCMiAC01_02290</name>
</gene>
<protein>
    <submittedName>
        <fullName evidence="2">Uncharacterized protein</fullName>
    </submittedName>
</protein>
<keyword evidence="1" id="KW-0472">Membrane</keyword>
<organism evidence="2">
    <name type="scientific">Mimivirus LCMiAC01</name>
    <dbReference type="NCBI Taxonomy" id="2506608"/>
    <lineage>
        <taxon>Viruses</taxon>
        <taxon>Varidnaviria</taxon>
        <taxon>Bamfordvirae</taxon>
        <taxon>Nucleocytoviricota</taxon>
        <taxon>Megaviricetes</taxon>
        <taxon>Imitervirales</taxon>
        <taxon>Mimiviridae</taxon>
        <taxon>Klosneuvirinae</taxon>
    </lineage>
</organism>
<name>A0A481YZ72_9VIRU</name>
<accession>A0A481YZ72</accession>
<reference evidence="2" key="1">
    <citation type="journal article" date="2019" name="MBio">
        <title>Virus Genomes from Deep Sea Sediments Expand the Ocean Megavirome and Support Independent Origins of Viral Gigantism.</title>
        <authorList>
            <person name="Backstrom D."/>
            <person name="Yutin N."/>
            <person name="Jorgensen S.L."/>
            <person name="Dharamshi J."/>
            <person name="Homa F."/>
            <person name="Zaremba-Niedwiedzka K."/>
            <person name="Spang A."/>
            <person name="Wolf Y.I."/>
            <person name="Koonin E.V."/>
            <person name="Ettema T.J."/>
        </authorList>
    </citation>
    <scope>NUCLEOTIDE SEQUENCE</scope>
</reference>
<proteinExistence type="predicted"/>
<keyword evidence="1" id="KW-0812">Transmembrane</keyword>
<sequence length="125" mass="14446">MNAKYKNSEFANVYKYIQPNFNPGVRQWRSVKPERHVVTGLDGETPNFIPPNAPPYTSPPNLYRCPYDDKGMGLGGMRIGNVGDNFAMNFGRNVMFDRRSLIKILIIVIVVSMLWRYLKKDKFLE</sequence>
<keyword evidence="1" id="KW-1133">Transmembrane helix</keyword>